<feature type="chain" id="PRO_5018744600" description="NUBPL" evidence="3">
    <location>
        <begin position="24"/>
        <end position="139"/>
    </location>
</feature>
<proteinExistence type="predicted"/>
<evidence type="ECO:0000256" key="1">
    <source>
        <dbReference type="ARBA" id="ARBA00022741"/>
    </source>
</evidence>
<dbReference type="AlphaFoldDB" id="A0A3Q4ML01"/>
<keyword evidence="5" id="KW-1185">Reference proteome</keyword>
<feature type="signal peptide" evidence="3">
    <location>
        <begin position="1"/>
        <end position="23"/>
    </location>
</feature>
<keyword evidence="3" id="KW-0732">Signal</keyword>
<dbReference type="Ensembl" id="ENSNBRT00000013676.1">
    <property type="protein sequence ID" value="ENSNBRP00000013304.1"/>
    <property type="gene ID" value="ENSNBRG00000010326.1"/>
</dbReference>
<organism evidence="4 5">
    <name type="scientific">Neolamprologus brichardi</name>
    <name type="common">Fairy cichlid</name>
    <name type="synonym">Lamprologus brichardi</name>
    <dbReference type="NCBI Taxonomy" id="32507"/>
    <lineage>
        <taxon>Eukaryota</taxon>
        <taxon>Metazoa</taxon>
        <taxon>Chordata</taxon>
        <taxon>Craniata</taxon>
        <taxon>Vertebrata</taxon>
        <taxon>Euteleostomi</taxon>
        <taxon>Actinopterygii</taxon>
        <taxon>Neopterygii</taxon>
        <taxon>Teleostei</taxon>
        <taxon>Neoteleostei</taxon>
        <taxon>Acanthomorphata</taxon>
        <taxon>Ovalentaria</taxon>
        <taxon>Cichlomorphae</taxon>
        <taxon>Cichliformes</taxon>
        <taxon>Cichlidae</taxon>
        <taxon>African cichlids</taxon>
        <taxon>Pseudocrenilabrinae</taxon>
        <taxon>Lamprologini</taxon>
        <taxon>Neolamprologus</taxon>
    </lineage>
</organism>
<dbReference type="PANTHER" id="PTHR42961">
    <property type="entry name" value="IRON-SULFUR PROTEIN NUBPL"/>
    <property type="match status" value="1"/>
</dbReference>
<evidence type="ECO:0000256" key="3">
    <source>
        <dbReference type="SAM" id="SignalP"/>
    </source>
</evidence>
<dbReference type="GO" id="GO:0051539">
    <property type="term" value="F:4 iron, 4 sulfur cluster binding"/>
    <property type="evidence" value="ECO:0007669"/>
    <property type="project" value="TreeGrafter"/>
</dbReference>
<dbReference type="Pfam" id="PF10609">
    <property type="entry name" value="ParA"/>
    <property type="match status" value="1"/>
</dbReference>
<reference evidence="4" key="2">
    <citation type="submission" date="2025-09" db="UniProtKB">
        <authorList>
            <consortium name="Ensembl"/>
        </authorList>
    </citation>
    <scope>IDENTIFICATION</scope>
</reference>
<dbReference type="Bgee" id="ENSNBRG00000010326">
    <property type="expression patterns" value="Expressed in testis and 5 other cell types or tissues"/>
</dbReference>
<dbReference type="InterPro" id="IPR033756">
    <property type="entry name" value="YlxH/NBP35"/>
</dbReference>
<dbReference type="Proteomes" id="UP000261580">
    <property type="component" value="Unassembled WGS sequence"/>
</dbReference>
<evidence type="ECO:0000256" key="2">
    <source>
        <dbReference type="ARBA" id="ARBA00022840"/>
    </source>
</evidence>
<dbReference type="GO" id="GO:0032981">
    <property type="term" value="P:mitochondrial respiratory chain complex I assembly"/>
    <property type="evidence" value="ECO:0007669"/>
    <property type="project" value="TreeGrafter"/>
</dbReference>
<evidence type="ECO:0000313" key="4">
    <source>
        <dbReference type="Ensembl" id="ENSNBRP00000013304.1"/>
    </source>
</evidence>
<dbReference type="Gene3D" id="3.40.50.300">
    <property type="entry name" value="P-loop containing nucleotide triphosphate hydrolases"/>
    <property type="match status" value="1"/>
</dbReference>
<dbReference type="GO" id="GO:0005739">
    <property type="term" value="C:mitochondrion"/>
    <property type="evidence" value="ECO:0007669"/>
    <property type="project" value="TreeGrafter"/>
</dbReference>
<name>A0A3Q4ML01_NEOBR</name>
<keyword evidence="1" id="KW-0547">Nucleotide-binding</keyword>
<dbReference type="GO" id="GO:0005524">
    <property type="term" value="F:ATP binding"/>
    <property type="evidence" value="ECO:0007669"/>
    <property type="project" value="UniProtKB-KW"/>
</dbReference>
<sequence>MLRAILHATHLSVFLFILFRTHLLPLHTHTPLDLLRGDVTVEEQSPSLLRQSLLHEVQVLVFRGVCLMPQMDSKALQERQKQQMARGLPKQKPIPGVKQVIVVASGKGGVGKSTTAVNLALGLMANDMVRNLLYHYIFY</sequence>
<dbReference type="PANTHER" id="PTHR42961:SF2">
    <property type="entry name" value="IRON-SULFUR PROTEIN NUBPL"/>
    <property type="match status" value="1"/>
</dbReference>
<evidence type="ECO:0008006" key="6">
    <source>
        <dbReference type="Google" id="ProtNLM"/>
    </source>
</evidence>
<protein>
    <recommendedName>
        <fullName evidence="6">NUBPL</fullName>
    </recommendedName>
</protein>
<reference evidence="4" key="1">
    <citation type="submission" date="2025-08" db="UniProtKB">
        <authorList>
            <consortium name="Ensembl"/>
        </authorList>
    </citation>
    <scope>IDENTIFICATION</scope>
</reference>
<dbReference type="STRING" id="32507.ENSNBRP00000013304"/>
<dbReference type="SUPFAM" id="SSF52540">
    <property type="entry name" value="P-loop containing nucleoside triphosphate hydrolases"/>
    <property type="match status" value="1"/>
</dbReference>
<keyword evidence="2" id="KW-0067">ATP-binding</keyword>
<evidence type="ECO:0000313" key="5">
    <source>
        <dbReference type="Proteomes" id="UP000261580"/>
    </source>
</evidence>
<dbReference type="InterPro" id="IPR044304">
    <property type="entry name" value="NUBPL-like"/>
</dbReference>
<dbReference type="InterPro" id="IPR027417">
    <property type="entry name" value="P-loop_NTPase"/>
</dbReference>
<dbReference type="GeneTree" id="ENSGT00940000170035"/>
<dbReference type="GO" id="GO:0016226">
    <property type="term" value="P:iron-sulfur cluster assembly"/>
    <property type="evidence" value="ECO:0007669"/>
    <property type="project" value="InterPro"/>
</dbReference>
<accession>A0A3Q4ML01</accession>